<dbReference type="InterPro" id="IPR016135">
    <property type="entry name" value="UBQ-conjugating_enzyme/RWD"/>
</dbReference>
<dbReference type="Gene3D" id="3.10.110.10">
    <property type="entry name" value="Ubiquitin Conjugating Enzyme"/>
    <property type="match status" value="1"/>
</dbReference>
<dbReference type="PROSITE" id="PS50908">
    <property type="entry name" value="RWD"/>
    <property type="match status" value="1"/>
</dbReference>
<dbReference type="SUPFAM" id="SSF54495">
    <property type="entry name" value="UBC-like"/>
    <property type="match status" value="1"/>
</dbReference>
<reference evidence="2 3" key="1">
    <citation type="journal article" date="2012" name="Nucleic Acids Res.">
        <title>Sequencing of the smallest Apicomplexan genome from the human pathogen Babesia microti.</title>
        <authorList>
            <person name="Cornillot E."/>
            <person name="Hadj-Kaddour K."/>
            <person name="Dassouli A."/>
            <person name="Noel B."/>
            <person name="Ranwez V."/>
            <person name="Vacherie B."/>
            <person name="Augagneur Y."/>
            <person name="Bres V."/>
            <person name="Duclos A."/>
            <person name="Randazzo S."/>
            <person name="Carcy B."/>
            <person name="Debierre-Grockiego F."/>
            <person name="Delbecq S."/>
            <person name="Moubri-Menage K."/>
            <person name="Shams-Eldin H."/>
            <person name="Usmani-Brown S."/>
            <person name="Bringaud F."/>
            <person name="Wincker P."/>
            <person name="Vivares C.P."/>
            <person name="Schwarz R.T."/>
            <person name="Schetters T.P."/>
            <person name="Krause P.J."/>
            <person name="Gorenflot A."/>
            <person name="Berry V."/>
            <person name="Barbe V."/>
            <person name="Ben Mamoun C."/>
        </authorList>
    </citation>
    <scope>NUCLEOTIDE SEQUENCE [LARGE SCALE GENOMIC DNA]</scope>
    <source>
        <strain evidence="2 3">RI</strain>
    </source>
</reference>
<dbReference type="PANTHER" id="PTHR12292">
    <property type="entry name" value="RWD DOMAIN-CONTAINING PROTEIN"/>
    <property type="match status" value="1"/>
</dbReference>
<proteinExistence type="predicted"/>
<dbReference type="AlphaFoldDB" id="A0A0K3AN12"/>
<evidence type="ECO:0000313" key="3">
    <source>
        <dbReference type="Proteomes" id="UP000002899"/>
    </source>
</evidence>
<reference evidence="2 3" key="3">
    <citation type="journal article" date="2016" name="Sci. Rep.">
        <title>Genome-wide diversity and gene expression profiling of Babesia microti isolates identify polymorphic genes that mediate host-pathogen interactions.</title>
        <authorList>
            <person name="Silva J.C."/>
            <person name="Cornillot E."/>
            <person name="McCracken C."/>
            <person name="Usmani-Brown S."/>
            <person name="Dwivedi A."/>
            <person name="Ifeonu O.O."/>
            <person name="Crabtree J."/>
            <person name="Gotia H.T."/>
            <person name="Virji A.Z."/>
            <person name="Reynes C."/>
            <person name="Colinge J."/>
            <person name="Kumar V."/>
            <person name="Lawres L."/>
            <person name="Pazzi J.E."/>
            <person name="Pablo J.V."/>
            <person name="Hung C."/>
            <person name="Brancato J."/>
            <person name="Kumari P."/>
            <person name="Orvis J."/>
            <person name="Tretina K."/>
            <person name="Chibucos M."/>
            <person name="Ott S."/>
            <person name="Sadzewicz L."/>
            <person name="Sengamalay N."/>
            <person name="Shetty A.C."/>
            <person name="Su Q."/>
            <person name="Tallon L."/>
            <person name="Fraser C.M."/>
            <person name="Frutos R."/>
            <person name="Molina D.M."/>
            <person name="Krause P.J."/>
            <person name="Ben Mamoun C."/>
        </authorList>
    </citation>
    <scope>NUCLEOTIDE SEQUENCE [LARGE SCALE GENOMIC DNA]</scope>
    <source>
        <strain evidence="2 3">RI</strain>
    </source>
</reference>
<gene>
    <name evidence="2" type="ORF">BMR1_03g02575</name>
</gene>
<evidence type="ECO:0000313" key="2">
    <source>
        <dbReference type="EMBL" id="CTQ41114.1"/>
    </source>
</evidence>
<reference evidence="2 3" key="2">
    <citation type="journal article" date="2013" name="PLoS ONE">
        <title>Whole genome mapping and re-organization of the nuclear and mitochondrial genomes of Babesia microti isolates.</title>
        <authorList>
            <person name="Cornillot E."/>
            <person name="Dassouli A."/>
            <person name="Garg A."/>
            <person name="Pachikara N."/>
            <person name="Randazzo S."/>
            <person name="Depoix D."/>
            <person name="Carcy B."/>
            <person name="Delbecq S."/>
            <person name="Frutos R."/>
            <person name="Silva J.C."/>
            <person name="Sutton R."/>
            <person name="Krause P.J."/>
            <person name="Mamoun C.B."/>
        </authorList>
    </citation>
    <scope>NUCLEOTIDE SEQUENCE [LARGE SCALE GENOMIC DNA]</scope>
    <source>
        <strain evidence="2 3">RI</strain>
    </source>
</reference>
<feature type="domain" description="RWD" evidence="1">
    <location>
        <begin position="8"/>
        <end position="111"/>
    </location>
</feature>
<keyword evidence="3" id="KW-1185">Reference proteome</keyword>
<dbReference type="InterPro" id="IPR006575">
    <property type="entry name" value="RWD_dom"/>
</dbReference>
<organism evidence="2 3">
    <name type="scientific">Babesia microti (strain RI)</name>
    <dbReference type="NCBI Taxonomy" id="1133968"/>
    <lineage>
        <taxon>Eukaryota</taxon>
        <taxon>Sar</taxon>
        <taxon>Alveolata</taxon>
        <taxon>Apicomplexa</taxon>
        <taxon>Aconoidasida</taxon>
        <taxon>Piroplasmida</taxon>
        <taxon>Babesiidae</taxon>
        <taxon>Babesia</taxon>
    </lineage>
</organism>
<accession>A0A0K3AN12</accession>
<dbReference type="Proteomes" id="UP000002899">
    <property type="component" value="Chromosome III"/>
</dbReference>
<dbReference type="InterPro" id="IPR040213">
    <property type="entry name" value="GIR2-like"/>
</dbReference>
<sequence length="220" mass="25103">MPISEKELEIEALGALFNPDEYAIQNDTVSIKISMCNLCFTVSFDLPSDYPQSQPLLSFHLNTHSQDSNKSPNDDFINNLIGIAQNSMMANAGYPCIYSTVEDIKEYITTQAILANDNADNYERIGQTDYICENEVTSDHEVPSNKLITYDEFKEWTNKFIEVLIERGDLPPKKISDKLTGRQIFEQLTNEQFTNEKYSEHLYAESPQISDFEETPTLSN</sequence>
<dbReference type="Pfam" id="PF05773">
    <property type="entry name" value="RWD"/>
    <property type="match status" value="1"/>
</dbReference>
<dbReference type="GeneID" id="24425156"/>
<dbReference type="KEGG" id="bmic:BMR1_03g02575"/>
<dbReference type="EMBL" id="LN871598">
    <property type="protein sequence ID" value="CTQ41114.1"/>
    <property type="molecule type" value="Genomic_DNA"/>
</dbReference>
<protein>
    <submittedName>
        <fullName evidence="2">RWD domain-containing protein, putative</fullName>
    </submittedName>
</protein>
<evidence type="ECO:0000259" key="1">
    <source>
        <dbReference type="PROSITE" id="PS50908"/>
    </source>
</evidence>
<dbReference type="VEuPathDB" id="PiroplasmaDB:BMR1_03g02575"/>
<name>A0A0K3AN12_BABMR</name>
<dbReference type="RefSeq" id="XP_012649125.1">
    <property type="nucleotide sequence ID" value="XM_012793671.1"/>
</dbReference>